<keyword evidence="1" id="KW-0067">ATP-binding</keyword>
<reference evidence="1" key="1">
    <citation type="journal article" date="2014" name="Int. J. Syst. Evol. Microbiol.">
        <title>Complete genome sequence of Corynebacterium casei LMG S-19264T (=DSM 44701T), isolated from a smear-ripened cheese.</title>
        <authorList>
            <consortium name="US DOE Joint Genome Institute (JGI-PGF)"/>
            <person name="Walter F."/>
            <person name="Albersmeier A."/>
            <person name="Kalinowski J."/>
            <person name="Ruckert C."/>
        </authorList>
    </citation>
    <scope>NUCLEOTIDE SEQUENCE</scope>
    <source>
        <strain evidence="1">VKM Ac-1069</strain>
    </source>
</reference>
<organism evidence="1 2">
    <name type="scientific">Pseudonocardia halophobica</name>
    <dbReference type="NCBI Taxonomy" id="29401"/>
    <lineage>
        <taxon>Bacteria</taxon>
        <taxon>Bacillati</taxon>
        <taxon>Actinomycetota</taxon>
        <taxon>Actinomycetes</taxon>
        <taxon>Pseudonocardiales</taxon>
        <taxon>Pseudonocardiaceae</taxon>
        <taxon>Pseudonocardia</taxon>
    </lineage>
</organism>
<dbReference type="CDD" id="cd16936">
    <property type="entry name" value="HATPase_RsbW-like"/>
    <property type="match status" value="1"/>
</dbReference>
<dbReference type="Proteomes" id="UP001143463">
    <property type="component" value="Unassembled WGS sequence"/>
</dbReference>
<dbReference type="GO" id="GO:0005524">
    <property type="term" value="F:ATP binding"/>
    <property type="evidence" value="ECO:0007669"/>
    <property type="project" value="UniProtKB-KW"/>
</dbReference>
<dbReference type="InterPro" id="IPR036890">
    <property type="entry name" value="HATPase_C_sf"/>
</dbReference>
<dbReference type="InterPro" id="IPR050267">
    <property type="entry name" value="Anti-sigma-factor_SerPK"/>
</dbReference>
<dbReference type="PANTHER" id="PTHR35526:SF3">
    <property type="entry name" value="ANTI-SIGMA-F FACTOR RSBW"/>
    <property type="match status" value="1"/>
</dbReference>
<reference evidence="1" key="2">
    <citation type="submission" date="2023-01" db="EMBL/GenBank/DDBJ databases">
        <authorList>
            <person name="Sun Q."/>
            <person name="Evtushenko L."/>
        </authorList>
    </citation>
    <scope>NUCLEOTIDE SEQUENCE</scope>
    <source>
        <strain evidence="1">VKM Ac-1069</strain>
    </source>
</reference>
<dbReference type="Gene3D" id="3.30.750.24">
    <property type="entry name" value="STAS domain"/>
    <property type="match status" value="1"/>
</dbReference>
<keyword evidence="2" id="KW-1185">Reference proteome</keyword>
<dbReference type="SUPFAM" id="SSF55874">
    <property type="entry name" value="ATPase domain of HSP90 chaperone/DNA topoisomerase II/histidine kinase"/>
    <property type="match status" value="1"/>
</dbReference>
<comment type="caution">
    <text evidence="1">The sequence shown here is derived from an EMBL/GenBank/DDBJ whole genome shotgun (WGS) entry which is preliminary data.</text>
</comment>
<dbReference type="RefSeq" id="WP_051738277.1">
    <property type="nucleotide sequence ID" value="NZ_BAAAUZ010000031.1"/>
</dbReference>
<proteinExistence type="predicted"/>
<sequence>MRDEALLGTDVAEASGVCLLAVHGVLGVRTAPQLDRVLRKQLLDRGRVLVDVSGLDLSSTAVLASFPAALAATGGWPASRMVVFGRDCPVVEGMWQAGRHREVPVAGDLAEASVLLERRPARVRRTIDLPHGPEAAPFARLMLRSACEDWEIPGDAADRASIVVNELVTNAVQHTTGPGDLSLAHSRRGLWISVRDGSSARPVLTVEAEGLGLRAVAELSRTWGVTPLQTGKSVWALVSDEPF</sequence>
<accession>A0A9W6P0W6</accession>
<keyword evidence="1" id="KW-0547">Nucleotide-binding</keyword>
<dbReference type="Gene3D" id="3.30.565.10">
    <property type="entry name" value="Histidine kinase-like ATPase, C-terminal domain"/>
    <property type="match status" value="1"/>
</dbReference>
<dbReference type="PANTHER" id="PTHR35526">
    <property type="entry name" value="ANTI-SIGMA-F FACTOR RSBW-RELATED"/>
    <property type="match status" value="1"/>
</dbReference>
<dbReference type="InterPro" id="IPR036513">
    <property type="entry name" value="STAS_dom_sf"/>
</dbReference>
<dbReference type="SUPFAM" id="SSF52091">
    <property type="entry name" value="SpoIIaa-like"/>
    <property type="match status" value="1"/>
</dbReference>
<gene>
    <name evidence="1" type="ORF">GCM10017577_68680</name>
</gene>
<evidence type="ECO:0000313" key="2">
    <source>
        <dbReference type="Proteomes" id="UP001143463"/>
    </source>
</evidence>
<dbReference type="AlphaFoldDB" id="A0A9W6P0W6"/>
<evidence type="ECO:0000313" key="1">
    <source>
        <dbReference type="EMBL" id="GLL15715.1"/>
    </source>
</evidence>
<name>A0A9W6P0W6_9PSEU</name>
<dbReference type="EMBL" id="BSFQ01000053">
    <property type="protein sequence ID" value="GLL15715.1"/>
    <property type="molecule type" value="Genomic_DNA"/>
</dbReference>
<protein>
    <submittedName>
        <fullName evidence="1">ATP-binding protein</fullName>
    </submittedName>
</protein>